<sequence length="297" mass="33090">MRPLLLLCSLGHVASTHELRTRGVAATEIRAAVAGGMISRVSRGTYVCAHVDPEQNIAAANHARIACLSALRRGRVWAGLDLSLHLALPPGARGTGYTSHPRPTEALDGREIHYHWGVPRFDEGARCWLVSPMEAVWQGIHCLDEEHAIACLESAVHEKFLTINEVRRICAHAPARLHRGIREMELTADSGLETVVRRRLRHEGYRVDAQVRVGQPGTETMPPEDLVVEDCVAVEIDGQEWHGESRFHPDHTRDLQAAGLGRPTLRLTYAQILFEWPTTLAAIDRTVVDARRARHHH</sequence>
<dbReference type="RefSeq" id="WP_134173335.1">
    <property type="nucleotide sequence ID" value="NZ_SODI01000001.1"/>
</dbReference>
<accession>A0A4Y8KLY1</accession>
<evidence type="ECO:0000313" key="1">
    <source>
        <dbReference type="EMBL" id="TFD76289.1"/>
    </source>
</evidence>
<keyword evidence="2" id="KW-1185">Reference proteome</keyword>
<dbReference type="OrthoDB" id="2594539at2"/>
<gene>
    <name evidence="1" type="ORF">E3T53_13830</name>
</gene>
<protein>
    <submittedName>
        <fullName evidence="1">Uncharacterized protein</fullName>
    </submittedName>
</protein>
<name>A0A4Y8KLY1_9MICO</name>
<reference evidence="1 2" key="1">
    <citation type="submission" date="2019-03" db="EMBL/GenBank/DDBJ databases">
        <title>Genomics of glacier-inhabiting Cryobacterium strains.</title>
        <authorList>
            <person name="Liu Q."/>
            <person name="Xin Y.-H."/>
        </authorList>
    </citation>
    <scope>NUCLEOTIDE SEQUENCE [LARGE SCALE GENOMIC DNA]</scope>
    <source>
        <strain evidence="1 2">CGMCC 1.4292</strain>
    </source>
</reference>
<evidence type="ECO:0000313" key="2">
    <source>
        <dbReference type="Proteomes" id="UP000298218"/>
    </source>
</evidence>
<dbReference type="EMBL" id="SOHQ01000038">
    <property type="protein sequence ID" value="TFD76289.1"/>
    <property type="molecule type" value="Genomic_DNA"/>
</dbReference>
<dbReference type="Proteomes" id="UP000298218">
    <property type="component" value="Unassembled WGS sequence"/>
</dbReference>
<proteinExistence type="predicted"/>
<dbReference type="AlphaFoldDB" id="A0A4Y8KLY1"/>
<organism evidence="1 2">
    <name type="scientific">Cryobacterium psychrophilum</name>
    <dbReference type="NCBI Taxonomy" id="41988"/>
    <lineage>
        <taxon>Bacteria</taxon>
        <taxon>Bacillati</taxon>
        <taxon>Actinomycetota</taxon>
        <taxon>Actinomycetes</taxon>
        <taxon>Micrococcales</taxon>
        <taxon>Microbacteriaceae</taxon>
        <taxon>Cryobacterium</taxon>
    </lineage>
</organism>
<comment type="caution">
    <text evidence="1">The sequence shown here is derived from an EMBL/GenBank/DDBJ whole genome shotgun (WGS) entry which is preliminary data.</text>
</comment>